<dbReference type="CDD" id="cd12797">
    <property type="entry name" value="M23_peptidase"/>
    <property type="match status" value="1"/>
</dbReference>
<keyword evidence="7" id="KW-0175">Coiled coil</keyword>
<gene>
    <name evidence="9" type="ORF">K3248_02190</name>
</gene>
<keyword evidence="6" id="KW-0482">Metalloprotease</keyword>
<evidence type="ECO:0000256" key="2">
    <source>
        <dbReference type="ARBA" id="ARBA00022670"/>
    </source>
</evidence>
<dbReference type="PANTHER" id="PTHR21666">
    <property type="entry name" value="PEPTIDASE-RELATED"/>
    <property type="match status" value="1"/>
</dbReference>
<organism evidence="9 10">
    <name type="scientific">Bartonella raoultii</name>
    <dbReference type="NCBI Taxonomy" id="1457020"/>
    <lineage>
        <taxon>Bacteria</taxon>
        <taxon>Pseudomonadati</taxon>
        <taxon>Pseudomonadota</taxon>
        <taxon>Alphaproteobacteria</taxon>
        <taxon>Hyphomicrobiales</taxon>
        <taxon>Bartonellaceae</taxon>
        <taxon>Bartonella</taxon>
    </lineage>
</organism>
<comment type="cofactor">
    <cofactor evidence="1">
        <name>Zn(2+)</name>
        <dbReference type="ChEBI" id="CHEBI:29105"/>
    </cofactor>
</comment>
<evidence type="ECO:0000313" key="9">
    <source>
        <dbReference type="EMBL" id="MBX4335416.1"/>
    </source>
</evidence>
<sequence length="424" mass="47625">MKKLLHRKMQCLYGECAIFVVLFLTIGFCSVVYAEDTMSSGSVEAAQKALVGIRKNISLSRERIAFLKNQVEHLKKDQRSLSNALIKVAKEERTIANDIAEREEKLKKMIEKREQVHQSLKKRRTEFAEVLAILERMGMNPPPALMVHPTDVLTSMRSSILLGTIVSQMQEKTKALTESLKELTSLSNAISTEYAALKSKMQNQAEQRKHLELLLDKKAQLQKRSEQELTEQQQQSVILAQKAKSLEELILELDNQSKLSADASIQVQKNLQLLEQSNFESRKGTLLFPVAGKRIQHINKSSQITRFGEMIETETGAVVISPADALVAFAGPFRSYGQLIILNVGSGYHIILTGMSRINVTQGQFVLSGEPLGTMGMQFIANSVALDIGKTAPMLYIEFRKQGKPVNPTPWWQTEKTRRNQNDS</sequence>
<dbReference type="InterPro" id="IPR050570">
    <property type="entry name" value="Cell_wall_metabolism_enzyme"/>
</dbReference>
<evidence type="ECO:0000256" key="6">
    <source>
        <dbReference type="ARBA" id="ARBA00023049"/>
    </source>
</evidence>
<keyword evidence="4" id="KW-0378">Hydrolase</keyword>
<evidence type="ECO:0000256" key="1">
    <source>
        <dbReference type="ARBA" id="ARBA00001947"/>
    </source>
</evidence>
<dbReference type="InterPro" id="IPR011055">
    <property type="entry name" value="Dup_hybrid_motif"/>
</dbReference>
<evidence type="ECO:0000256" key="5">
    <source>
        <dbReference type="ARBA" id="ARBA00022833"/>
    </source>
</evidence>
<evidence type="ECO:0000256" key="4">
    <source>
        <dbReference type="ARBA" id="ARBA00022801"/>
    </source>
</evidence>
<accession>A0ABS7I3W8</accession>
<dbReference type="SUPFAM" id="SSF51261">
    <property type="entry name" value="Duplicated hybrid motif"/>
    <property type="match status" value="1"/>
</dbReference>
<dbReference type="InterPro" id="IPR016047">
    <property type="entry name" value="M23ase_b-sheet_dom"/>
</dbReference>
<feature type="coiled-coil region" evidence="7">
    <location>
        <begin position="166"/>
        <end position="235"/>
    </location>
</feature>
<comment type="caution">
    <text evidence="9">The sequence shown here is derived from an EMBL/GenBank/DDBJ whole genome shotgun (WGS) entry which is preliminary data.</text>
</comment>
<feature type="coiled-coil region" evidence="7">
    <location>
        <begin position="57"/>
        <end position="119"/>
    </location>
</feature>
<keyword evidence="3" id="KW-0479">Metal-binding</keyword>
<protein>
    <submittedName>
        <fullName evidence="9">Peptidoglycan DD-metalloendopeptidase family protein</fullName>
    </submittedName>
</protein>
<evidence type="ECO:0000259" key="8">
    <source>
        <dbReference type="Pfam" id="PF01551"/>
    </source>
</evidence>
<dbReference type="Gene3D" id="2.70.70.10">
    <property type="entry name" value="Glucose Permease (Domain IIA)"/>
    <property type="match status" value="1"/>
</dbReference>
<feature type="domain" description="M23ase beta-sheet core" evidence="8">
    <location>
        <begin position="308"/>
        <end position="408"/>
    </location>
</feature>
<evidence type="ECO:0000256" key="7">
    <source>
        <dbReference type="SAM" id="Coils"/>
    </source>
</evidence>
<dbReference type="PANTHER" id="PTHR21666:SF288">
    <property type="entry name" value="CELL DIVISION PROTEIN YTFB"/>
    <property type="match status" value="1"/>
</dbReference>
<evidence type="ECO:0000313" key="10">
    <source>
        <dbReference type="Proteomes" id="UP000746918"/>
    </source>
</evidence>
<dbReference type="Proteomes" id="UP000746918">
    <property type="component" value="Unassembled WGS sequence"/>
</dbReference>
<keyword evidence="5" id="KW-0862">Zinc</keyword>
<name>A0ABS7I3W8_9HYPH</name>
<dbReference type="EMBL" id="JAIFRO010000002">
    <property type="protein sequence ID" value="MBX4335416.1"/>
    <property type="molecule type" value="Genomic_DNA"/>
</dbReference>
<keyword evidence="10" id="KW-1185">Reference proteome</keyword>
<keyword evidence="2" id="KW-0645">Protease</keyword>
<dbReference type="RefSeq" id="WP_220716725.1">
    <property type="nucleotide sequence ID" value="NZ_JAIFRO010000002.1"/>
</dbReference>
<reference evidence="9 10" key="1">
    <citation type="submission" date="2021-08" db="EMBL/GenBank/DDBJ databases">
        <title>Bartonella raoulti 094 sp. nov.</title>
        <authorList>
            <person name="Zgheib R."/>
            <person name="Hammoud A."/>
        </authorList>
    </citation>
    <scope>NUCLEOTIDE SEQUENCE [LARGE SCALE GENOMIC DNA]</scope>
    <source>
        <strain evidence="9 10">094</strain>
    </source>
</reference>
<proteinExistence type="predicted"/>
<dbReference type="Pfam" id="PF01551">
    <property type="entry name" value="Peptidase_M23"/>
    <property type="match status" value="1"/>
</dbReference>
<evidence type="ECO:0000256" key="3">
    <source>
        <dbReference type="ARBA" id="ARBA00022723"/>
    </source>
</evidence>